<dbReference type="EMBL" id="NHMM01000007">
    <property type="protein sequence ID" value="OUT20688.1"/>
    <property type="molecule type" value="Genomic_DNA"/>
</dbReference>
<dbReference type="Gene3D" id="1.10.8.50">
    <property type="match status" value="1"/>
</dbReference>
<comment type="similarity">
    <text evidence="2">Belongs to the universal ribosomal protein uS13 family.</text>
</comment>
<dbReference type="GO" id="GO:0006487">
    <property type="term" value="P:protein N-linked glycosylation"/>
    <property type="evidence" value="ECO:0007669"/>
    <property type="project" value="TreeGrafter"/>
</dbReference>
<feature type="region of interest" description="Disordered" evidence="8">
    <location>
        <begin position="338"/>
        <end position="377"/>
    </location>
</feature>
<comment type="caution">
    <text evidence="10">The sequence shown here is derived from an EMBL/GenBank/DDBJ whole genome shotgun (WGS) entry which is preliminary data.</text>
</comment>
<feature type="region of interest" description="Disordered" evidence="8">
    <location>
        <begin position="34"/>
        <end position="55"/>
    </location>
</feature>
<evidence type="ECO:0000256" key="5">
    <source>
        <dbReference type="ARBA" id="ARBA00023274"/>
    </source>
</evidence>
<comment type="subcellular location">
    <subcellularLocation>
        <location evidence="1">Mitochondrion</location>
    </subcellularLocation>
</comment>
<dbReference type="GO" id="GO:0005840">
    <property type="term" value="C:ribosome"/>
    <property type="evidence" value="ECO:0007669"/>
    <property type="project" value="UniProtKB-KW"/>
</dbReference>
<dbReference type="GO" id="GO:0003723">
    <property type="term" value="F:RNA binding"/>
    <property type="evidence" value="ECO:0007669"/>
    <property type="project" value="InterPro"/>
</dbReference>
<reference evidence="10 11" key="1">
    <citation type="submission" date="2017-05" db="EMBL/GenBank/DDBJ databases">
        <title>The Genome Sequence of Candida krusei Ckrusei653.</title>
        <authorList>
            <person name="Cuomo C."/>
            <person name="Forche A."/>
            <person name="Young S."/>
            <person name="Abouelleil A."/>
            <person name="Cao P."/>
            <person name="Chapman S."/>
            <person name="Cusick C."/>
            <person name="Shea T."/>
            <person name="Nusbaum C."/>
            <person name="Birren B."/>
        </authorList>
    </citation>
    <scope>NUCLEOTIDE SEQUENCE [LARGE SCALE GENOMIC DNA]</scope>
    <source>
        <strain evidence="10 11">Ckrusei653</strain>
    </source>
</reference>
<evidence type="ECO:0000256" key="1">
    <source>
        <dbReference type="ARBA" id="ARBA00004173"/>
    </source>
</evidence>
<dbReference type="InterPro" id="IPR021100">
    <property type="entry name" value="N-glycosylation_EOS1"/>
</dbReference>
<feature type="transmembrane region" description="Helical" evidence="9">
    <location>
        <begin position="228"/>
        <end position="248"/>
    </location>
</feature>
<evidence type="ECO:0000256" key="8">
    <source>
        <dbReference type="SAM" id="MobiDB-lite"/>
    </source>
</evidence>
<dbReference type="Pfam" id="PF00416">
    <property type="entry name" value="Ribosomal_S13"/>
    <property type="match status" value="1"/>
</dbReference>
<dbReference type="GO" id="GO:1990904">
    <property type="term" value="C:ribonucleoprotein complex"/>
    <property type="evidence" value="ECO:0007669"/>
    <property type="project" value="UniProtKB-KW"/>
</dbReference>
<dbReference type="AlphaFoldDB" id="A0A1Z8JJD8"/>
<evidence type="ECO:0000313" key="11">
    <source>
        <dbReference type="Proteomes" id="UP000195871"/>
    </source>
</evidence>
<dbReference type="GO" id="GO:0006412">
    <property type="term" value="P:translation"/>
    <property type="evidence" value="ECO:0007669"/>
    <property type="project" value="InterPro"/>
</dbReference>
<evidence type="ECO:0000313" key="10">
    <source>
        <dbReference type="EMBL" id="OUT20688.1"/>
    </source>
</evidence>
<accession>A0A1Z8JJD8</accession>
<keyword evidence="9" id="KW-1133">Transmembrane helix</keyword>
<dbReference type="SUPFAM" id="SSF46946">
    <property type="entry name" value="S13-like H2TH domain"/>
    <property type="match status" value="1"/>
</dbReference>
<keyword evidence="4" id="KW-0496">Mitochondrion</keyword>
<dbReference type="Pfam" id="PF12326">
    <property type="entry name" value="EOS1"/>
    <property type="match status" value="1"/>
</dbReference>
<feature type="transmembrane region" description="Helical" evidence="9">
    <location>
        <begin position="260"/>
        <end position="282"/>
    </location>
</feature>
<dbReference type="VEuPathDB" id="FungiDB:C5L36_0A09730"/>
<evidence type="ECO:0000256" key="4">
    <source>
        <dbReference type="ARBA" id="ARBA00023128"/>
    </source>
</evidence>
<dbReference type="InterPro" id="IPR027437">
    <property type="entry name" value="Rbsml_uS13_C"/>
</dbReference>
<dbReference type="PANTHER" id="PTHR28147:SF1">
    <property type="entry name" value="N-GLYCOSYLATION PROTEIN EOS1"/>
    <property type="match status" value="1"/>
</dbReference>
<dbReference type="InterPro" id="IPR010979">
    <property type="entry name" value="Ribosomal_uS13-like_H2TH"/>
</dbReference>
<feature type="transmembrane region" description="Helical" evidence="9">
    <location>
        <begin position="191"/>
        <end position="208"/>
    </location>
</feature>
<feature type="transmembrane region" description="Helical" evidence="9">
    <location>
        <begin position="388"/>
        <end position="410"/>
    </location>
</feature>
<keyword evidence="3 10" id="KW-0689">Ribosomal protein</keyword>
<dbReference type="GO" id="GO:0005739">
    <property type="term" value="C:mitochondrion"/>
    <property type="evidence" value="ECO:0007669"/>
    <property type="project" value="UniProtKB-SubCell"/>
</dbReference>
<dbReference type="GO" id="GO:0034599">
    <property type="term" value="P:cellular response to oxidative stress"/>
    <property type="evidence" value="ECO:0007669"/>
    <property type="project" value="InterPro"/>
</dbReference>
<evidence type="ECO:0000256" key="9">
    <source>
        <dbReference type="SAM" id="Phobius"/>
    </source>
</evidence>
<gene>
    <name evidence="10" type="ORF">CAS74_004354</name>
</gene>
<dbReference type="GO" id="GO:0005789">
    <property type="term" value="C:endoplasmic reticulum membrane"/>
    <property type="evidence" value="ECO:0007669"/>
    <property type="project" value="InterPro"/>
</dbReference>
<dbReference type="InterPro" id="IPR001892">
    <property type="entry name" value="Ribosomal_uS13"/>
</dbReference>
<dbReference type="PANTHER" id="PTHR28147">
    <property type="entry name" value="N-GLYCOSYLATION PROTEIN EOS1"/>
    <property type="match status" value="1"/>
</dbReference>
<evidence type="ECO:0000256" key="7">
    <source>
        <dbReference type="ARBA" id="ARBA00040757"/>
    </source>
</evidence>
<feature type="transmembrane region" description="Helical" evidence="9">
    <location>
        <begin position="294"/>
        <end position="317"/>
    </location>
</feature>
<evidence type="ECO:0000256" key="6">
    <source>
        <dbReference type="ARBA" id="ARBA00037226"/>
    </source>
</evidence>
<dbReference type="Proteomes" id="UP000195871">
    <property type="component" value="Unassembled WGS sequence"/>
</dbReference>
<feature type="compositionally biased region" description="Polar residues" evidence="8">
    <location>
        <begin position="348"/>
        <end position="373"/>
    </location>
</feature>
<dbReference type="InterPro" id="IPR018269">
    <property type="entry name" value="Ribosomal_uS13_CS"/>
</dbReference>
<dbReference type="VEuPathDB" id="FungiDB:C5L36_0A09720"/>
<dbReference type="PRINTS" id="PR02070">
    <property type="entry name" value="NGLYCOSEOS1"/>
</dbReference>
<keyword evidence="9" id="KW-0812">Transmembrane</keyword>
<dbReference type="GO" id="GO:0003735">
    <property type="term" value="F:structural constituent of ribosome"/>
    <property type="evidence" value="ECO:0007669"/>
    <property type="project" value="InterPro"/>
</dbReference>
<comment type="function">
    <text evidence="6">Component of the mitochondrial ribosome (mitoribosome), a dedicated translation machinery responsible for the synthesis of mitochondrial genome-encoded proteins, including at least some of the essential transmembrane subunits of the mitochondrial respiratory chain. The mitoribosomes are attached to the mitochondrial inner membrane and translation products are cotranslationally integrated into the membrane.</text>
</comment>
<dbReference type="PROSITE" id="PS50159">
    <property type="entry name" value="RIBOSOMAL_S13_2"/>
    <property type="match status" value="1"/>
</dbReference>
<keyword evidence="5" id="KW-0687">Ribonucleoprotein</keyword>
<dbReference type="FunFam" id="4.10.910.10:FF:000004">
    <property type="entry name" value="Small subunit ribosomal protein S13"/>
    <property type="match status" value="1"/>
</dbReference>
<dbReference type="Gene3D" id="4.10.910.10">
    <property type="entry name" value="30s ribosomal protein s13, domain 2"/>
    <property type="match status" value="1"/>
</dbReference>
<proteinExistence type="inferred from homology"/>
<evidence type="ECO:0000256" key="3">
    <source>
        <dbReference type="ARBA" id="ARBA00022980"/>
    </source>
</evidence>
<evidence type="ECO:0000256" key="2">
    <source>
        <dbReference type="ARBA" id="ARBA00008080"/>
    </source>
</evidence>
<sequence>MGIYHAPASTSMSQRGICISSEEDRLRRHIENLNEGTDYDSEYANHPPPTDSEIEPEIALTSGRNYIDSLDDPAPEYLTEEPENSVQGNLIISQHSHRNWFINMETQTVNANATSITNSNSNSRLRLSNHSYNNSASSSNLRNDLVGGNLVNNRDSTASVDLYYTRNKLKLYGLKRLSVTQRIIVSICRDLPLYSILINLCFLLSSWYKLMKNPYGNLTTVRATEFFLASLWCLVSCVLSFNIVDGMMVRWMLIYDIQAVIIRILSMSLIIILIIEMMNYTFNNSDNEFCLTVWILISCVLTFIFIVQCFWSNNLIIEDQLKRKRMRNLESRSLSNHNINGDRFGNGHNDNSNAGVQSASHTNTGTQSHQSVPPNDDSKVEYKRRVDFYNLVVYAVVPIGVASFISTIGLRRKYPFNTYTNPNAHMRITQFGLSKSFYGIGLNTATKICSRLGFYPDMRMHQLTEQQTMSITKELSEMDIDSKLLSQIRANIKMKREIGSYAGMRHSMGLPVRGQRTKTNAKTARKLNRIERKM</sequence>
<dbReference type="PROSITE" id="PS00646">
    <property type="entry name" value="RIBOSOMAL_S13_1"/>
    <property type="match status" value="1"/>
</dbReference>
<name>A0A1Z8JJD8_PICKU</name>
<protein>
    <recommendedName>
        <fullName evidence="7">Small ribosomal subunit protein uS13m</fullName>
    </recommendedName>
</protein>
<organism evidence="10 11">
    <name type="scientific">Pichia kudriavzevii</name>
    <name type="common">Yeast</name>
    <name type="synonym">Issatchenkia orientalis</name>
    <dbReference type="NCBI Taxonomy" id="4909"/>
    <lineage>
        <taxon>Eukaryota</taxon>
        <taxon>Fungi</taxon>
        <taxon>Dikarya</taxon>
        <taxon>Ascomycota</taxon>
        <taxon>Saccharomycotina</taxon>
        <taxon>Pichiomycetes</taxon>
        <taxon>Pichiales</taxon>
        <taxon>Pichiaceae</taxon>
        <taxon>Pichia</taxon>
    </lineage>
</organism>
<keyword evidence="9" id="KW-0472">Membrane</keyword>